<proteinExistence type="predicted"/>
<dbReference type="Proteomes" id="UP000198512">
    <property type="component" value="Unassembled WGS sequence"/>
</dbReference>
<dbReference type="RefSeq" id="WP_069516507.1">
    <property type="nucleotide sequence ID" value="NZ_FOFP01000003.1"/>
</dbReference>
<accession>A0ABY1B6V0</accession>
<reference evidence="1 2" key="1">
    <citation type="submission" date="2016-10" db="EMBL/GenBank/DDBJ databases">
        <authorList>
            <person name="Varghese N."/>
            <person name="Submissions S."/>
        </authorList>
    </citation>
    <scope>NUCLEOTIDE SEQUENCE [LARGE SCALE GENOMIC DNA]</scope>
    <source>
        <strain evidence="1 2">CIP 109853</strain>
    </source>
</reference>
<evidence type="ECO:0000313" key="1">
    <source>
        <dbReference type="EMBL" id="SEQ10312.1"/>
    </source>
</evidence>
<dbReference type="InterPro" id="IPR016928">
    <property type="entry name" value="UCP029611"/>
</dbReference>
<protein>
    <recommendedName>
        <fullName evidence="3">Zinc-or iron-chelating domain-containing protein</fullName>
    </recommendedName>
</protein>
<keyword evidence="2" id="KW-1185">Reference proteome</keyword>
<organism evidence="1 2">
    <name type="scientific">Pseudomonas cuatrocienegasensis</name>
    <dbReference type="NCBI Taxonomy" id="543360"/>
    <lineage>
        <taxon>Bacteria</taxon>
        <taxon>Pseudomonadati</taxon>
        <taxon>Pseudomonadota</taxon>
        <taxon>Gammaproteobacteria</taxon>
        <taxon>Pseudomonadales</taxon>
        <taxon>Pseudomonadaceae</taxon>
        <taxon>Pseudomonas</taxon>
    </lineage>
</organism>
<dbReference type="InterPro" id="IPR005358">
    <property type="entry name" value="Puta_zinc/iron-chelating_dom"/>
</dbReference>
<gene>
    <name evidence="1" type="ORF">SAMN05216600_103280</name>
</gene>
<sequence length="117" mass="12926">MSCTDRRIDHLRLQIPGFACVPGCHDCCGPVTASSEELARLPVKSEAEHEAALAEYNCVHLGPNGCQVYDQRPLICRLFGTTPRLPCPQGRGPEQPIEPAVEQQVHRLIATTRQRLV</sequence>
<dbReference type="Pfam" id="PF03692">
    <property type="entry name" value="CxxCxxCC"/>
    <property type="match status" value="1"/>
</dbReference>
<dbReference type="PIRSF" id="PIRSF029611">
    <property type="entry name" value="UCP029611"/>
    <property type="match status" value="1"/>
</dbReference>
<dbReference type="EMBL" id="FOFP01000003">
    <property type="protein sequence ID" value="SEQ10312.1"/>
    <property type="molecule type" value="Genomic_DNA"/>
</dbReference>
<name>A0ABY1B6V0_9PSED</name>
<comment type="caution">
    <text evidence="1">The sequence shown here is derived from an EMBL/GenBank/DDBJ whole genome shotgun (WGS) entry which is preliminary data.</text>
</comment>
<evidence type="ECO:0000313" key="2">
    <source>
        <dbReference type="Proteomes" id="UP000198512"/>
    </source>
</evidence>
<evidence type="ECO:0008006" key="3">
    <source>
        <dbReference type="Google" id="ProtNLM"/>
    </source>
</evidence>